<feature type="coiled-coil region" evidence="1">
    <location>
        <begin position="171"/>
        <end position="215"/>
    </location>
</feature>
<evidence type="ECO:0000256" key="1">
    <source>
        <dbReference type="SAM" id="Coils"/>
    </source>
</evidence>
<organism evidence="2 4">
    <name type="scientific">Cercospora beticola</name>
    <name type="common">Sugarbeet leaf spot fungus</name>
    <dbReference type="NCBI Taxonomy" id="122368"/>
    <lineage>
        <taxon>Eukaryota</taxon>
        <taxon>Fungi</taxon>
        <taxon>Dikarya</taxon>
        <taxon>Ascomycota</taxon>
        <taxon>Pezizomycotina</taxon>
        <taxon>Dothideomycetes</taxon>
        <taxon>Dothideomycetidae</taxon>
        <taxon>Mycosphaerellales</taxon>
        <taxon>Mycosphaerellaceae</taxon>
        <taxon>Cercospora</taxon>
    </lineage>
</organism>
<proteinExistence type="predicted"/>
<dbReference type="Proteomes" id="UP000230605">
    <property type="component" value="Chromosome 7"/>
</dbReference>
<evidence type="ECO:0000313" key="5">
    <source>
        <dbReference type="Proteomes" id="UP001302367"/>
    </source>
</evidence>
<dbReference type="EMBL" id="CP134190">
    <property type="protein sequence ID" value="WPB05660.1"/>
    <property type="molecule type" value="Genomic_DNA"/>
</dbReference>
<evidence type="ECO:0000313" key="2">
    <source>
        <dbReference type="EMBL" id="PIA91522.1"/>
    </source>
</evidence>
<reference evidence="3 5" key="2">
    <citation type="submission" date="2023-09" db="EMBL/GenBank/DDBJ databases">
        <title>Complete-Gapless Cercospora beticola genome.</title>
        <authorList>
            <person name="Wyatt N.A."/>
            <person name="Spanner R.E."/>
            <person name="Bolton M.D."/>
        </authorList>
    </citation>
    <scope>NUCLEOTIDE SEQUENCE [LARGE SCALE GENOMIC DNA]</scope>
    <source>
        <strain evidence="3">Cb09-40</strain>
    </source>
</reference>
<dbReference type="AlphaFoldDB" id="A0A2G5HH05"/>
<evidence type="ECO:0000313" key="4">
    <source>
        <dbReference type="Proteomes" id="UP000230605"/>
    </source>
</evidence>
<name>A0A2G5HH05_CERBT</name>
<protein>
    <submittedName>
        <fullName evidence="2">Uncharacterized protein</fullName>
    </submittedName>
</protein>
<keyword evidence="5" id="KW-1185">Reference proteome</keyword>
<dbReference type="EMBL" id="LKMD01000106">
    <property type="protein sequence ID" value="PIA91522.1"/>
    <property type="molecule type" value="Genomic_DNA"/>
</dbReference>
<dbReference type="Proteomes" id="UP001302367">
    <property type="component" value="Chromosome 7"/>
</dbReference>
<reference evidence="2 4" key="1">
    <citation type="submission" date="2015-10" db="EMBL/GenBank/DDBJ databases">
        <title>The cercosporin biosynthetic gene cluster was horizontally transferred to several fungal lineages and shown to be expanded in Cercospora beticola based on microsynteny with recipient genomes.</title>
        <authorList>
            <person name="De Jonge R."/>
            <person name="Ebert M.K."/>
            <person name="Suttle J.C."/>
            <person name="Jurick Ii W.M."/>
            <person name="Secor G.A."/>
            <person name="Thomma B.P."/>
            <person name="Van De Peer Y."/>
            <person name="Bolton M.D."/>
        </authorList>
    </citation>
    <scope>NUCLEOTIDE SEQUENCE [LARGE SCALE GENOMIC DNA]</scope>
    <source>
        <strain evidence="2 4">09-40</strain>
    </source>
</reference>
<evidence type="ECO:0000313" key="3">
    <source>
        <dbReference type="EMBL" id="WPB05660.1"/>
    </source>
</evidence>
<gene>
    <name evidence="2" type="ORF">CB0940_09989</name>
    <name evidence="3" type="ORF">RHO25_010314</name>
</gene>
<keyword evidence="1" id="KW-0175">Coiled coil</keyword>
<accession>A0A2G5HH05</accession>
<sequence length="656" mass="74504">MAAAPALGDDLFQRGYLEVHRVEQKQLEATTWRLRAAAYANAPLPSFQDQLNDLEATKSKNHAASDLLKTLNSVRLPRDFIRNLEDKIDELEKGQGERLRDMERTCVQLLGFLNKYVKVWRQAQLHNFANISTAFGAAAASGVSMLEPNEEYSLSELRKTMDDSNGNSWTLAKVHARVRRLNDELQEQKRLAGRVKDHEDAVQQHLDQIHNLMAREAELNVEVAEQAKSIGKLEAHVTELETTVSGSIPFDEHQAEIERCREEYSQTRENTDDKKKIEELEDKILLLESVTIPGLENQARRLQSLLDTERESHKKQDIEIRATAKRYGQDVRLEADDTVVKVMRRLFSAYNVGPNPNLVGSAKRILTLRPHPPGTQGLFKVRNKSALDWVLTTRNQSVIDFQSNIMERLYIAACGASNGVPILQVLEIISFQQTTQTKAQLASDWQLYLINTLWVLLYDRTYDEGDREAQQLAALRVVEFIIKLEVAIAEPIFRTYCQNILDSFGPSSKTPATAALARWVDVTVNHGEGESLVLHQYFTSSETNAETPDRMSIVPSGTSHCTMLCAYECCTVIDNQDNTVTVYSWDQVRWTPSGLHSRLETLEFQGDRHRRQGDKIIPFHQKVLRHEGREEIHRVLERFAPGAITIACNEAVTQLL</sequence>